<dbReference type="GO" id="GO:0036064">
    <property type="term" value="C:ciliary basal body"/>
    <property type="evidence" value="ECO:0007669"/>
    <property type="project" value="TreeGrafter"/>
</dbReference>
<evidence type="ECO:0000256" key="2">
    <source>
        <dbReference type="ARBA" id="ARBA00004138"/>
    </source>
</evidence>
<feature type="coiled-coil region" evidence="17">
    <location>
        <begin position="284"/>
        <end position="371"/>
    </location>
</feature>
<evidence type="ECO:0000256" key="13">
    <source>
        <dbReference type="ARBA" id="ARBA00023136"/>
    </source>
</evidence>
<reference evidence="18 19" key="1">
    <citation type="submission" date="2019-06" db="EMBL/GenBank/DDBJ databases">
        <title>Draft genomes of female and male turbot (Scophthalmus maximus).</title>
        <authorList>
            <person name="Xu H."/>
            <person name="Xu X.-W."/>
            <person name="Shao C."/>
            <person name="Chen S."/>
        </authorList>
    </citation>
    <scope>NUCLEOTIDE SEQUENCE [LARGE SCALE GENOMIC DNA]</scope>
    <source>
        <strain evidence="18">Ysfricsl-2016a</strain>
        <tissue evidence="18">Blood</tissue>
    </source>
</reference>
<evidence type="ECO:0000256" key="16">
    <source>
        <dbReference type="ARBA" id="ARBA00023310"/>
    </source>
</evidence>
<evidence type="ECO:0000256" key="9">
    <source>
        <dbReference type="ARBA" id="ARBA00022781"/>
    </source>
</evidence>
<dbReference type="AlphaFoldDB" id="A0A6A4TXJ3"/>
<evidence type="ECO:0000256" key="14">
    <source>
        <dbReference type="ARBA" id="ARBA00023212"/>
    </source>
</evidence>
<keyword evidence="15" id="KW-0966">Cell projection</keyword>
<dbReference type="PANTHER" id="PTHR23162">
    <property type="entry name" value="OUTER DENSE FIBER OF SPERM TAILS 2"/>
    <property type="match status" value="1"/>
</dbReference>
<evidence type="ECO:0000256" key="4">
    <source>
        <dbReference type="ARBA" id="ARBA00005699"/>
    </source>
</evidence>
<keyword evidence="11" id="KW-0406">Ion transport</keyword>
<dbReference type="GO" id="GO:0015986">
    <property type="term" value="P:proton motive force-driven ATP synthesis"/>
    <property type="evidence" value="ECO:0007669"/>
    <property type="project" value="InterPro"/>
</dbReference>
<dbReference type="Pfam" id="PF04718">
    <property type="entry name" value="ATP-synt_G"/>
    <property type="match status" value="1"/>
</dbReference>
<protein>
    <submittedName>
        <fullName evidence="18">Uncharacterized protein</fullName>
    </submittedName>
</protein>
<dbReference type="PANTHER" id="PTHR23162:SF7">
    <property type="entry name" value="PROTEIN BCAP"/>
    <property type="match status" value="1"/>
</dbReference>
<evidence type="ECO:0000256" key="10">
    <source>
        <dbReference type="ARBA" id="ARBA00023054"/>
    </source>
</evidence>
<comment type="subcellular location">
    <subcellularLocation>
        <location evidence="2">Cell projection</location>
        <location evidence="2">Cilium</location>
    </subcellularLocation>
    <subcellularLocation>
        <location evidence="1">Cytoplasm</location>
        <location evidence="1">Cytoskeleton</location>
        <location evidence="1">Microtubule organizing center</location>
        <location evidence="1">Centrosome</location>
        <location evidence="1">Centriole</location>
    </subcellularLocation>
    <subcellularLocation>
        <location evidence="3">Mitochondrion membrane</location>
    </subcellularLocation>
</comment>
<dbReference type="GO" id="GO:0031966">
    <property type="term" value="C:mitochondrial membrane"/>
    <property type="evidence" value="ECO:0007669"/>
    <property type="project" value="UniProtKB-SubCell"/>
</dbReference>
<evidence type="ECO:0000256" key="3">
    <source>
        <dbReference type="ARBA" id="ARBA00004325"/>
    </source>
</evidence>
<keyword evidence="16" id="KW-0066">ATP synthesis</keyword>
<evidence type="ECO:0000256" key="12">
    <source>
        <dbReference type="ARBA" id="ARBA00023128"/>
    </source>
</evidence>
<evidence type="ECO:0000313" key="18">
    <source>
        <dbReference type="EMBL" id="KAF0046812.1"/>
    </source>
</evidence>
<evidence type="ECO:0000256" key="5">
    <source>
        <dbReference type="ARBA" id="ARBA00009316"/>
    </source>
</evidence>
<evidence type="ECO:0000256" key="11">
    <source>
        <dbReference type="ARBA" id="ARBA00023065"/>
    </source>
</evidence>
<evidence type="ECO:0000313" key="19">
    <source>
        <dbReference type="Proteomes" id="UP000438429"/>
    </source>
</evidence>
<dbReference type="InterPro" id="IPR026099">
    <property type="entry name" value="Odf2-rel"/>
</dbReference>
<accession>A0A6A4TXJ3</accession>
<dbReference type="Proteomes" id="UP000438429">
    <property type="component" value="Unassembled WGS sequence"/>
</dbReference>
<dbReference type="EMBL" id="VEVO01000001">
    <property type="protein sequence ID" value="KAF0046812.1"/>
    <property type="molecule type" value="Genomic_DNA"/>
</dbReference>
<comment type="similarity">
    <text evidence="4">Belongs to the ATPase g subunit family.</text>
</comment>
<keyword evidence="7" id="KW-0963">Cytoplasm</keyword>
<dbReference type="InterPro" id="IPR006808">
    <property type="entry name" value="ATP_synth_F0_gsu_mt"/>
</dbReference>
<evidence type="ECO:0000256" key="1">
    <source>
        <dbReference type="ARBA" id="ARBA00004114"/>
    </source>
</evidence>
<evidence type="ECO:0000256" key="8">
    <source>
        <dbReference type="ARBA" id="ARBA00022547"/>
    </source>
</evidence>
<keyword evidence="14" id="KW-0206">Cytoskeleton</keyword>
<dbReference type="GO" id="GO:0005813">
    <property type="term" value="C:centrosome"/>
    <property type="evidence" value="ECO:0007669"/>
    <property type="project" value="TreeGrafter"/>
</dbReference>
<dbReference type="GO" id="GO:0045259">
    <property type="term" value="C:proton-transporting ATP synthase complex"/>
    <property type="evidence" value="ECO:0007669"/>
    <property type="project" value="UniProtKB-KW"/>
</dbReference>
<keyword evidence="13" id="KW-0472">Membrane</keyword>
<keyword evidence="12" id="KW-0496">Mitochondrion</keyword>
<evidence type="ECO:0000256" key="6">
    <source>
        <dbReference type="ARBA" id="ARBA00022448"/>
    </source>
</evidence>
<evidence type="ECO:0000256" key="7">
    <source>
        <dbReference type="ARBA" id="ARBA00022490"/>
    </source>
</evidence>
<dbReference type="GO" id="GO:0015078">
    <property type="term" value="F:proton transmembrane transporter activity"/>
    <property type="evidence" value="ECO:0007669"/>
    <property type="project" value="InterPro"/>
</dbReference>
<gene>
    <name evidence="18" type="ORF">F2P81_000445</name>
</gene>
<organism evidence="18 19">
    <name type="scientific">Scophthalmus maximus</name>
    <name type="common">Turbot</name>
    <name type="synonym">Psetta maxima</name>
    <dbReference type="NCBI Taxonomy" id="52904"/>
    <lineage>
        <taxon>Eukaryota</taxon>
        <taxon>Metazoa</taxon>
        <taxon>Chordata</taxon>
        <taxon>Craniata</taxon>
        <taxon>Vertebrata</taxon>
        <taxon>Euteleostomi</taxon>
        <taxon>Actinopterygii</taxon>
        <taxon>Neopterygii</taxon>
        <taxon>Teleostei</taxon>
        <taxon>Neoteleostei</taxon>
        <taxon>Acanthomorphata</taxon>
        <taxon>Carangaria</taxon>
        <taxon>Pleuronectiformes</taxon>
        <taxon>Pleuronectoidei</taxon>
        <taxon>Scophthalmidae</taxon>
        <taxon>Scophthalmus</taxon>
    </lineage>
</organism>
<name>A0A6A4TXJ3_SCOMX</name>
<evidence type="ECO:0000256" key="15">
    <source>
        <dbReference type="ARBA" id="ARBA00023273"/>
    </source>
</evidence>
<keyword evidence="10 17" id="KW-0175">Coiled coil</keyword>
<comment type="similarity">
    <text evidence="5">Belongs to the ODF2 family.</text>
</comment>
<keyword evidence="9" id="KW-0375">Hydrogen ion transport</keyword>
<dbReference type="GO" id="GO:0005814">
    <property type="term" value="C:centriole"/>
    <property type="evidence" value="ECO:0007669"/>
    <property type="project" value="UniProtKB-SubCell"/>
</dbReference>
<proteinExistence type="inferred from homology"/>
<sequence length="471" mass="53078">MRCGNGPVQLTGITAGGQLNYQRQLSGTLVCFVSMRHSHCKRDTELVRHEKRVRKTDCDVCDNSSRKHINQIRCHLYFENTMPSAFLLNASYFEINDPETFLSHFLSFPLATSGSIMAQTVQKLAAKVPTLVGAAVTYSKPRLATFWHYARVELVPPSPAEIPRAMEAASGLLKSYRSGRLGQTTVKDALRNGLVTTEILMWFYIGECIGKGGIIGYDVAIQIPKSLKHLKYLHWSVKHDHGDRVGENSPFLKTLMDAEAAANSAAVQLVSFKDAMEDELAADRIDANLQIEILQKKITQADSENEENMKTAVHMTKSVEATRAHLQGQLRNREAENNRLTAQLRMLERTLAEQKMEINDLRGSITSLTEKAAQDKESLKKATRAQKLRAQRFEAAIEKCYAQLREKDAQLVNARFERDSRRQQKEQTSGEKDKFVAHVELLKRLAVFLLHTPPPTPLLVRSGNRRTPRVD</sequence>
<keyword evidence="6" id="KW-0813">Transport</keyword>
<evidence type="ECO:0000256" key="17">
    <source>
        <dbReference type="SAM" id="Coils"/>
    </source>
</evidence>
<dbReference type="GO" id="GO:1902018">
    <property type="term" value="P:negative regulation of cilium assembly"/>
    <property type="evidence" value="ECO:0007669"/>
    <property type="project" value="TreeGrafter"/>
</dbReference>
<keyword evidence="8" id="KW-0138">CF(0)</keyword>
<comment type="caution">
    <text evidence="18">The sequence shown here is derived from an EMBL/GenBank/DDBJ whole genome shotgun (WGS) entry which is preliminary data.</text>
</comment>